<keyword evidence="1" id="KW-1133">Transmembrane helix</keyword>
<accession>A0A562QUD3</accession>
<sequence length="160" mass="17785">MEIIFWILIIALFILSFVGLIFPIVPSVLVLWGGFLLYQFGIDGEPLSIWFWIGAGVLTILMIAADLIASQFFVKKYGGSKWGERMAAIGVIIGSFVYPPFGVILVPFLLVFVTELMSAKNARHAFMVAIASLFAFLSSTFAKFVVQLLLIVWFVIEVIV</sequence>
<keyword evidence="1" id="KW-0472">Membrane</keyword>
<feature type="transmembrane region" description="Helical" evidence="1">
    <location>
        <begin position="125"/>
        <end position="156"/>
    </location>
</feature>
<keyword evidence="3" id="KW-1185">Reference proteome</keyword>
<reference evidence="2 3" key="1">
    <citation type="journal article" date="2015" name="Stand. Genomic Sci.">
        <title>Genomic Encyclopedia of Bacterial and Archaeal Type Strains, Phase III: the genomes of soil and plant-associated and newly described type strains.</title>
        <authorList>
            <person name="Whitman W.B."/>
            <person name="Woyke T."/>
            <person name="Klenk H.P."/>
            <person name="Zhou Y."/>
            <person name="Lilburn T.G."/>
            <person name="Beck B.J."/>
            <person name="De Vos P."/>
            <person name="Vandamme P."/>
            <person name="Eisen J.A."/>
            <person name="Garrity G."/>
            <person name="Hugenholtz P."/>
            <person name="Kyrpides N.C."/>
        </authorList>
    </citation>
    <scope>NUCLEOTIDE SEQUENCE [LARGE SCALE GENOMIC DNA]</scope>
    <source>
        <strain evidence="2 3">CGMCC 1.10116</strain>
    </source>
</reference>
<dbReference type="PANTHER" id="PTHR39165">
    <property type="entry name" value="IG HYPOTHETICAL 17883"/>
    <property type="match status" value="1"/>
</dbReference>
<dbReference type="Pfam" id="PF04306">
    <property type="entry name" value="DUF456"/>
    <property type="match status" value="1"/>
</dbReference>
<dbReference type="Proteomes" id="UP000315711">
    <property type="component" value="Unassembled WGS sequence"/>
</dbReference>
<evidence type="ECO:0000313" key="2">
    <source>
        <dbReference type="EMBL" id="TWI59746.1"/>
    </source>
</evidence>
<keyword evidence="1" id="KW-0812">Transmembrane</keyword>
<evidence type="ECO:0008006" key="4">
    <source>
        <dbReference type="Google" id="ProtNLM"/>
    </source>
</evidence>
<dbReference type="EMBL" id="VLKZ01000001">
    <property type="protein sequence ID" value="TWI59746.1"/>
    <property type="molecule type" value="Genomic_DNA"/>
</dbReference>
<feature type="transmembrane region" description="Helical" evidence="1">
    <location>
        <begin position="49"/>
        <end position="74"/>
    </location>
</feature>
<evidence type="ECO:0000313" key="3">
    <source>
        <dbReference type="Proteomes" id="UP000315711"/>
    </source>
</evidence>
<feature type="transmembrane region" description="Helical" evidence="1">
    <location>
        <begin position="86"/>
        <end position="113"/>
    </location>
</feature>
<comment type="caution">
    <text evidence="2">The sequence shown here is derived from an EMBL/GenBank/DDBJ whole genome shotgun (WGS) entry which is preliminary data.</text>
</comment>
<proteinExistence type="predicted"/>
<organism evidence="2 3">
    <name type="scientific">Halalkalibacter nanhaiisediminis</name>
    <dbReference type="NCBI Taxonomy" id="688079"/>
    <lineage>
        <taxon>Bacteria</taxon>
        <taxon>Bacillati</taxon>
        <taxon>Bacillota</taxon>
        <taxon>Bacilli</taxon>
        <taxon>Bacillales</taxon>
        <taxon>Bacillaceae</taxon>
        <taxon>Halalkalibacter</taxon>
    </lineage>
</organism>
<feature type="transmembrane region" description="Helical" evidence="1">
    <location>
        <begin position="6"/>
        <end position="37"/>
    </location>
</feature>
<gene>
    <name evidence="2" type="ORF">IQ10_00167</name>
</gene>
<protein>
    <recommendedName>
        <fullName evidence="4">DUF456 domain-containing protein</fullName>
    </recommendedName>
</protein>
<dbReference type="RefSeq" id="WP_144448580.1">
    <property type="nucleotide sequence ID" value="NZ_VLKZ01000001.1"/>
</dbReference>
<dbReference type="OrthoDB" id="9808460at2"/>
<name>A0A562QUD3_9BACI</name>
<dbReference type="PANTHER" id="PTHR39165:SF1">
    <property type="entry name" value="DUF456 DOMAIN-CONTAINING PROTEIN"/>
    <property type="match status" value="1"/>
</dbReference>
<dbReference type="AlphaFoldDB" id="A0A562QUD3"/>
<evidence type="ECO:0000256" key="1">
    <source>
        <dbReference type="SAM" id="Phobius"/>
    </source>
</evidence>
<dbReference type="InterPro" id="IPR007403">
    <property type="entry name" value="DUF456"/>
</dbReference>